<feature type="compositionally biased region" description="Polar residues" evidence="7">
    <location>
        <begin position="636"/>
        <end position="645"/>
    </location>
</feature>
<dbReference type="SUPFAM" id="SSF55073">
    <property type="entry name" value="Nucleotide cyclase"/>
    <property type="match status" value="1"/>
</dbReference>
<proteinExistence type="predicted"/>
<feature type="domain" description="PAC" evidence="10">
    <location>
        <begin position="408"/>
        <end position="460"/>
    </location>
</feature>
<dbReference type="CDD" id="cd01949">
    <property type="entry name" value="GGDEF"/>
    <property type="match status" value="1"/>
</dbReference>
<dbReference type="SUPFAM" id="SSF55785">
    <property type="entry name" value="PYP-like sensor domain (PAS domain)"/>
    <property type="match status" value="1"/>
</dbReference>
<feature type="coiled-coil region" evidence="6">
    <location>
        <begin position="451"/>
        <end position="478"/>
    </location>
</feature>
<keyword evidence="6" id="KW-0175">Coiled coil</keyword>
<evidence type="ECO:0000313" key="12">
    <source>
        <dbReference type="EMBL" id="MBK4737983.1"/>
    </source>
</evidence>
<dbReference type="EMBL" id="JAEPBG010000016">
    <property type="protein sequence ID" value="MBK4737983.1"/>
    <property type="molecule type" value="Genomic_DNA"/>
</dbReference>
<keyword evidence="2" id="KW-1003">Cell membrane</keyword>
<keyword evidence="3 8" id="KW-0812">Transmembrane</keyword>
<organism evidence="12 13">
    <name type="scientific">Noviherbaspirillum pedocola</name>
    <dbReference type="NCBI Taxonomy" id="2801341"/>
    <lineage>
        <taxon>Bacteria</taxon>
        <taxon>Pseudomonadati</taxon>
        <taxon>Pseudomonadota</taxon>
        <taxon>Betaproteobacteria</taxon>
        <taxon>Burkholderiales</taxon>
        <taxon>Oxalobacteraceae</taxon>
        <taxon>Noviherbaspirillum</taxon>
    </lineage>
</organism>
<evidence type="ECO:0000313" key="13">
    <source>
        <dbReference type="Proteomes" id="UP000622890"/>
    </source>
</evidence>
<sequence>MPAFPSLFRRRTAHPPLARAVTWFLVAVCLALTLMVAALGWNARQQWLANAAGATVNLASSLAEHAEATIKQSDTVLREVTDRIDSDGLAGDRLRRLEAVLHARVAQQSQLHGLFVYDEGGRWIAYTRVPPSPNVSNADREYFIYHRTHADRELHIGLPVRSKANGEWILPLSRRLEHADGSFAGVALATVRLSTFDDYYRKFDVGQHGLFAMSTGSGVLLTRRPFQAQLIGASIAQTTVFRLFSEGKADGAILHVSPFDGIERQYAVRRVDAYGLMVLAAVPTEEILAGWRARMKLQAGALLAMIALLVCGGYFMTRQIRLQAVARRRLNESFAKVQNLEQALDKHAILDISDIRHRIVHANDRYCRISGYKREELLGQDASFTSLECQTPEDLAAIRSTIESGRVWRGETCNRSKNGTKFWLNTTIVPFFDEGGTVYQYVAIGNDISAQKEAERKLLQAKSLLEQSNRELSALSRLDGLTGLANRREFDAALATQCDPATRGRHPLALLMIDVDFFKAYNDQYGHPAGDECLRQLAQVLLRQLMRTGDLAARYGGEEFAVLLPDTDLDGAAAVAERIRAELADLALPHVGSPLGRVTASIGYRVAPADANVSAADMLDGADRALYAAKSGGRNRTQSWQQAQPAHQAETPALI</sequence>
<keyword evidence="13" id="KW-1185">Reference proteome</keyword>
<dbReference type="PROSITE" id="PS50887">
    <property type="entry name" value="GGDEF"/>
    <property type="match status" value="1"/>
</dbReference>
<dbReference type="CDD" id="cd00130">
    <property type="entry name" value="PAS"/>
    <property type="match status" value="1"/>
</dbReference>
<dbReference type="InterPro" id="IPR035965">
    <property type="entry name" value="PAS-like_dom_sf"/>
</dbReference>
<evidence type="ECO:0000259" key="9">
    <source>
        <dbReference type="PROSITE" id="PS50112"/>
    </source>
</evidence>
<dbReference type="Pfam" id="PF13426">
    <property type="entry name" value="PAS_9"/>
    <property type="match status" value="1"/>
</dbReference>
<evidence type="ECO:0000256" key="5">
    <source>
        <dbReference type="ARBA" id="ARBA00023136"/>
    </source>
</evidence>
<dbReference type="Gene3D" id="3.30.450.20">
    <property type="entry name" value="PAS domain"/>
    <property type="match status" value="3"/>
</dbReference>
<protein>
    <submittedName>
        <fullName evidence="12">Diguanylate cyclase</fullName>
    </submittedName>
</protein>
<evidence type="ECO:0000256" key="1">
    <source>
        <dbReference type="ARBA" id="ARBA00004651"/>
    </source>
</evidence>
<name>A0A934W9E2_9BURK</name>
<dbReference type="SMART" id="SM00267">
    <property type="entry name" value="GGDEF"/>
    <property type="match status" value="1"/>
</dbReference>
<feature type="region of interest" description="Disordered" evidence="7">
    <location>
        <begin position="636"/>
        <end position="655"/>
    </location>
</feature>
<dbReference type="PROSITE" id="PS50112">
    <property type="entry name" value="PAS"/>
    <property type="match status" value="1"/>
</dbReference>
<dbReference type="InterPro" id="IPR000700">
    <property type="entry name" value="PAS-assoc_C"/>
</dbReference>
<dbReference type="InterPro" id="IPR029787">
    <property type="entry name" value="Nucleotide_cyclase"/>
</dbReference>
<evidence type="ECO:0000259" key="11">
    <source>
        <dbReference type="PROSITE" id="PS50887"/>
    </source>
</evidence>
<comment type="caution">
    <text evidence="12">The sequence shown here is derived from an EMBL/GenBank/DDBJ whole genome shotgun (WGS) entry which is preliminary data.</text>
</comment>
<dbReference type="GO" id="GO:0003824">
    <property type="term" value="F:catalytic activity"/>
    <property type="evidence" value="ECO:0007669"/>
    <property type="project" value="UniProtKB-ARBA"/>
</dbReference>
<evidence type="ECO:0000256" key="2">
    <source>
        <dbReference type="ARBA" id="ARBA00022475"/>
    </source>
</evidence>
<dbReference type="InterPro" id="IPR000014">
    <property type="entry name" value="PAS"/>
</dbReference>
<keyword evidence="5 8" id="KW-0472">Membrane</keyword>
<dbReference type="AlphaFoldDB" id="A0A934W9E2"/>
<dbReference type="PROSITE" id="PS50113">
    <property type="entry name" value="PAC"/>
    <property type="match status" value="1"/>
</dbReference>
<evidence type="ECO:0000256" key="8">
    <source>
        <dbReference type="SAM" id="Phobius"/>
    </source>
</evidence>
<dbReference type="Gene3D" id="3.30.70.270">
    <property type="match status" value="1"/>
</dbReference>
<feature type="domain" description="PAS" evidence="9">
    <location>
        <begin position="354"/>
        <end position="403"/>
    </location>
</feature>
<evidence type="ECO:0000256" key="7">
    <source>
        <dbReference type="SAM" id="MobiDB-lite"/>
    </source>
</evidence>
<evidence type="ECO:0000259" key="10">
    <source>
        <dbReference type="PROSITE" id="PS50113"/>
    </source>
</evidence>
<accession>A0A934W9E2</accession>
<feature type="domain" description="GGDEF" evidence="11">
    <location>
        <begin position="506"/>
        <end position="642"/>
    </location>
</feature>
<dbReference type="SMART" id="SM00086">
    <property type="entry name" value="PAC"/>
    <property type="match status" value="1"/>
</dbReference>
<gene>
    <name evidence="12" type="ORF">JJB74_25455</name>
</gene>
<dbReference type="InterPro" id="IPR000160">
    <property type="entry name" value="GGDEF_dom"/>
</dbReference>
<dbReference type="PANTHER" id="PTHR46663:SF4">
    <property type="entry name" value="DIGUANYLATE CYCLASE DGCT-RELATED"/>
    <property type="match status" value="1"/>
</dbReference>
<feature type="transmembrane region" description="Helical" evidence="8">
    <location>
        <begin position="297"/>
        <end position="316"/>
    </location>
</feature>
<dbReference type="CDD" id="cd12914">
    <property type="entry name" value="PDC1_DGC_like"/>
    <property type="match status" value="1"/>
</dbReference>
<dbReference type="Pfam" id="PF02743">
    <property type="entry name" value="dCache_1"/>
    <property type="match status" value="1"/>
</dbReference>
<dbReference type="FunFam" id="3.30.70.270:FF:000001">
    <property type="entry name" value="Diguanylate cyclase domain protein"/>
    <property type="match status" value="1"/>
</dbReference>
<dbReference type="InterPro" id="IPR033479">
    <property type="entry name" value="dCache_1"/>
</dbReference>
<dbReference type="Pfam" id="PF00990">
    <property type="entry name" value="GGDEF"/>
    <property type="match status" value="1"/>
</dbReference>
<dbReference type="InterPro" id="IPR052163">
    <property type="entry name" value="DGC-Regulatory_Protein"/>
</dbReference>
<dbReference type="InterPro" id="IPR001610">
    <property type="entry name" value="PAC"/>
</dbReference>
<dbReference type="NCBIfam" id="TIGR00254">
    <property type="entry name" value="GGDEF"/>
    <property type="match status" value="1"/>
</dbReference>
<dbReference type="RefSeq" id="WP_200596820.1">
    <property type="nucleotide sequence ID" value="NZ_JAEPBG010000016.1"/>
</dbReference>
<dbReference type="InterPro" id="IPR043128">
    <property type="entry name" value="Rev_trsase/Diguanyl_cyclase"/>
</dbReference>
<reference evidence="12" key="1">
    <citation type="submission" date="2021-01" db="EMBL/GenBank/DDBJ databases">
        <title>Genome sequence of strain Noviherbaspirillum sp. DKR-6.</title>
        <authorList>
            <person name="Chaudhary D.K."/>
        </authorList>
    </citation>
    <scope>NUCLEOTIDE SEQUENCE</scope>
    <source>
        <strain evidence="12">DKR-6</strain>
    </source>
</reference>
<feature type="transmembrane region" description="Helical" evidence="8">
    <location>
        <begin position="20"/>
        <end position="41"/>
    </location>
</feature>
<evidence type="ECO:0000256" key="4">
    <source>
        <dbReference type="ARBA" id="ARBA00022989"/>
    </source>
</evidence>
<dbReference type="GO" id="GO:0005886">
    <property type="term" value="C:plasma membrane"/>
    <property type="evidence" value="ECO:0007669"/>
    <property type="project" value="UniProtKB-SubCell"/>
</dbReference>
<keyword evidence="4 8" id="KW-1133">Transmembrane helix</keyword>
<dbReference type="PANTHER" id="PTHR46663">
    <property type="entry name" value="DIGUANYLATE CYCLASE DGCT-RELATED"/>
    <property type="match status" value="1"/>
</dbReference>
<dbReference type="Proteomes" id="UP000622890">
    <property type="component" value="Unassembled WGS sequence"/>
</dbReference>
<evidence type="ECO:0000256" key="6">
    <source>
        <dbReference type="SAM" id="Coils"/>
    </source>
</evidence>
<dbReference type="NCBIfam" id="TIGR00229">
    <property type="entry name" value="sensory_box"/>
    <property type="match status" value="1"/>
</dbReference>
<dbReference type="CDD" id="cd12915">
    <property type="entry name" value="PDC2_DGC_like"/>
    <property type="match status" value="1"/>
</dbReference>
<comment type="subcellular location">
    <subcellularLocation>
        <location evidence="1">Cell membrane</location>
        <topology evidence="1">Multi-pass membrane protein</topology>
    </subcellularLocation>
</comment>
<evidence type="ECO:0000256" key="3">
    <source>
        <dbReference type="ARBA" id="ARBA00022692"/>
    </source>
</evidence>